<accession>A0AAV6LF33</accession>
<organism evidence="5 6">
    <name type="scientific">Rhododendron griersonianum</name>
    <dbReference type="NCBI Taxonomy" id="479676"/>
    <lineage>
        <taxon>Eukaryota</taxon>
        <taxon>Viridiplantae</taxon>
        <taxon>Streptophyta</taxon>
        <taxon>Embryophyta</taxon>
        <taxon>Tracheophyta</taxon>
        <taxon>Spermatophyta</taxon>
        <taxon>Magnoliopsida</taxon>
        <taxon>eudicotyledons</taxon>
        <taxon>Gunneridae</taxon>
        <taxon>Pentapetalae</taxon>
        <taxon>asterids</taxon>
        <taxon>Ericales</taxon>
        <taxon>Ericaceae</taxon>
        <taxon>Ericoideae</taxon>
        <taxon>Rhodoreae</taxon>
        <taxon>Rhododendron</taxon>
    </lineage>
</organism>
<keyword evidence="6" id="KW-1185">Reference proteome</keyword>
<name>A0AAV6LF33_9ERIC</name>
<reference evidence="5" key="1">
    <citation type="submission" date="2020-08" db="EMBL/GenBank/DDBJ databases">
        <title>Plant Genome Project.</title>
        <authorList>
            <person name="Zhang R.-G."/>
        </authorList>
    </citation>
    <scope>NUCLEOTIDE SEQUENCE</scope>
    <source>
        <strain evidence="5">WSP0</strain>
        <tissue evidence="5">Leaf</tissue>
    </source>
</reference>
<evidence type="ECO:0000256" key="2">
    <source>
        <dbReference type="ARBA" id="ARBA00022737"/>
    </source>
</evidence>
<dbReference type="Proteomes" id="UP000823749">
    <property type="component" value="Chromosome 1"/>
</dbReference>
<dbReference type="Gene3D" id="2.120.10.80">
    <property type="entry name" value="Kelch-type beta propeller"/>
    <property type="match status" value="1"/>
</dbReference>
<feature type="region of interest" description="Disordered" evidence="3">
    <location>
        <begin position="333"/>
        <end position="358"/>
    </location>
</feature>
<keyword evidence="4" id="KW-1133">Transmembrane helix</keyword>
<evidence type="ECO:0000313" key="5">
    <source>
        <dbReference type="EMBL" id="KAG5563725.1"/>
    </source>
</evidence>
<gene>
    <name evidence="5" type="ORF">RHGRI_000056</name>
</gene>
<keyword evidence="4" id="KW-0812">Transmembrane</keyword>
<proteinExistence type="predicted"/>
<dbReference type="InterPro" id="IPR015915">
    <property type="entry name" value="Kelch-typ_b-propeller"/>
</dbReference>
<dbReference type="EMBL" id="JACTNZ010000001">
    <property type="protein sequence ID" value="KAG5563725.1"/>
    <property type="molecule type" value="Genomic_DNA"/>
</dbReference>
<evidence type="ECO:0000256" key="4">
    <source>
        <dbReference type="SAM" id="Phobius"/>
    </source>
</evidence>
<keyword evidence="1" id="KW-0880">Kelch repeat</keyword>
<keyword evidence="4" id="KW-0472">Membrane</keyword>
<dbReference type="SUPFAM" id="SSF117281">
    <property type="entry name" value="Kelch motif"/>
    <property type="match status" value="1"/>
</dbReference>
<evidence type="ECO:0000256" key="3">
    <source>
        <dbReference type="SAM" id="MobiDB-lite"/>
    </source>
</evidence>
<evidence type="ECO:0000313" key="6">
    <source>
        <dbReference type="Proteomes" id="UP000823749"/>
    </source>
</evidence>
<feature type="transmembrane region" description="Helical" evidence="4">
    <location>
        <begin position="363"/>
        <end position="384"/>
    </location>
</feature>
<evidence type="ECO:0008006" key="7">
    <source>
        <dbReference type="Google" id="ProtNLM"/>
    </source>
</evidence>
<sequence length="426" mass="47192">MATPFPSSSSGEMEYEDASIYFRVERNNAYEWYVIKGNSETPEDKLLRPIFPPPPKHQSRSGCGVVGSTIYVLGGIGYDPDRPNCRLFACDDVLYMDTRRPSCGWKKGCPMTTPRDTPYAVTVDRKMYVLGCIVGRGYDVSPWAEVCGHAVTDNKRKILFHAWRQQHPRLYSYDIESDTWGIYSESSLGNHGISSSAFVDGILYCMDRYFPGIYGLDVSNPESQIQKVLGCDQCCLPHEWVEDCLLEDEFMVSLGNSSLAVIWPACRRDPDGHLDRERFDVCCSKLKMSKCLNATTGQIDFVATPLSISYYSVMGSKLVDVLAIFPSKKNETKEEASKDATSNSSSNNNVDSKEERKKKGKEIGTGIGGGVVEMVVVVVVVVVQWRRRCDGGGGGGLMVMVVKWWWSGGVSGGVSDGGVVVVMEWL</sequence>
<dbReference type="PANTHER" id="PTHR46344:SF27">
    <property type="entry name" value="KELCH REPEAT SUPERFAMILY PROTEIN"/>
    <property type="match status" value="1"/>
</dbReference>
<evidence type="ECO:0000256" key="1">
    <source>
        <dbReference type="ARBA" id="ARBA00022441"/>
    </source>
</evidence>
<dbReference type="AlphaFoldDB" id="A0AAV6LF33"/>
<keyword evidence="2" id="KW-0677">Repeat</keyword>
<comment type="caution">
    <text evidence="5">The sequence shown here is derived from an EMBL/GenBank/DDBJ whole genome shotgun (WGS) entry which is preliminary data.</text>
</comment>
<protein>
    <recommendedName>
        <fullName evidence="7">Galactose oxidase/kelch repeat superfamily protein</fullName>
    </recommendedName>
</protein>
<dbReference type="PANTHER" id="PTHR46344">
    <property type="entry name" value="OS02G0202900 PROTEIN"/>
    <property type="match status" value="1"/>
</dbReference>